<dbReference type="InterPro" id="IPR003495">
    <property type="entry name" value="CobW/HypB/UreG_nucleotide-bd"/>
</dbReference>
<keyword evidence="3" id="KW-1185">Reference proteome</keyword>
<evidence type="ECO:0000313" key="2">
    <source>
        <dbReference type="EMBL" id="SDF66603.1"/>
    </source>
</evidence>
<dbReference type="EMBL" id="FNCA01000003">
    <property type="protein sequence ID" value="SDF66603.1"/>
    <property type="molecule type" value="Genomic_DNA"/>
</dbReference>
<dbReference type="Pfam" id="PF02492">
    <property type="entry name" value="cobW"/>
    <property type="match status" value="1"/>
</dbReference>
<dbReference type="GO" id="GO:0005737">
    <property type="term" value="C:cytoplasm"/>
    <property type="evidence" value="ECO:0007669"/>
    <property type="project" value="TreeGrafter"/>
</dbReference>
<dbReference type="AlphaFoldDB" id="A0A7Z7AYA5"/>
<evidence type="ECO:0000259" key="1">
    <source>
        <dbReference type="Pfam" id="PF02492"/>
    </source>
</evidence>
<accession>A0A7Z7AYA5</accession>
<evidence type="ECO:0000313" key="3">
    <source>
        <dbReference type="Proteomes" id="UP000199259"/>
    </source>
</evidence>
<dbReference type="SUPFAM" id="SSF52540">
    <property type="entry name" value="P-loop containing nucleoside triphosphate hydrolases"/>
    <property type="match status" value="1"/>
</dbReference>
<comment type="caution">
    <text evidence="2">The sequence shown here is derived from an EMBL/GenBank/DDBJ whole genome shotgun (WGS) entry which is preliminary data.</text>
</comment>
<dbReference type="PANTHER" id="PTHR13748:SF62">
    <property type="entry name" value="COBW DOMAIN-CONTAINING PROTEIN"/>
    <property type="match status" value="1"/>
</dbReference>
<feature type="domain" description="CobW/HypB/UreG nucleotide-binding" evidence="1">
    <location>
        <begin position="26"/>
        <end position="201"/>
    </location>
</feature>
<dbReference type="InterPro" id="IPR027417">
    <property type="entry name" value="P-loop_NTPase"/>
</dbReference>
<dbReference type="Gene3D" id="3.40.50.300">
    <property type="entry name" value="P-loop containing nucleotide triphosphate hydrolases"/>
    <property type="match status" value="1"/>
</dbReference>
<sequence length="373" mass="40962">MGIFAFGPTLITGNIKILCYGEKMKVIIIGGFLGSGKTTTLRNLGKHLIDKGHKIAIIVNEVGEVGVDGETISSSGLVTKELTSGCICCSLKVSMEFTLDTLIEDYNPDVVIIEPTGIAFPLQIKEHIELMDLGELSFAPVVTIIDASRFGAEWKQIPKFIENQIKESEIVCINKIDLVDRETIASSTQKALEINPDAIVVEFSAKNADDKFERFMDLLTGESDLHQEREDMNSMEVSGVGSYAGEYSITSNGKDVDRITSMLVHMLVDIKEKVKEQNPDFVGHVKISFKSSSGLVKGSLTSSDGEPVVEILDEKGNGDEHIKFLSAVTKVEKEKLVKIVDSCIQANLKKEAVEFEKTHSHVHDEPNFLSLNL</sequence>
<protein>
    <submittedName>
        <fullName evidence="2">GTPase, G3E family</fullName>
    </submittedName>
</protein>
<reference evidence="2 3" key="1">
    <citation type="submission" date="2016-10" db="EMBL/GenBank/DDBJ databases">
        <authorList>
            <person name="Varghese N."/>
            <person name="Submissions S."/>
        </authorList>
    </citation>
    <scope>NUCLEOTIDE SEQUENCE [LARGE SCALE GENOMIC DNA]</scope>
    <source>
        <strain evidence="2 3">PL 12/M</strain>
    </source>
</reference>
<name>A0A7Z7AYA5_9EURY</name>
<dbReference type="InterPro" id="IPR051316">
    <property type="entry name" value="Zinc-reg_GTPase_activator"/>
</dbReference>
<proteinExistence type="predicted"/>
<dbReference type="PANTHER" id="PTHR13748">
    <property type="entry name" value="COBW-RELATED"/>
    <property type="match status" value="1"/>
</dbReference>
<gene>
    <name evidence="2" type="ORF">SAMN04488589_1058</name>
</gene>
<organism evidence="2 3">
    <name type="scientific">Methanolobus vulcani</name>
    <dbReference type="NCBI Taxonomy" id="38026"/>
    <lineage>
        <taxon>Archaea</taxon>
        <taxon>Methanobacteriati</taxon>
        <taxon>Methanobacteriota</taxon>
        <taxon>Stenosarchaea group</taxon>
        <taxon>Methanomicrobia</taxon>
        <taxon>Methanosarcinales</taxon>
        <taxon>Methanosarcinaceae</taxon>
        <taxon>Methanolobus</taxon>
    </lineage>
</organism>
<dbReference type="Proteomes" id="UP000199259">
    <property type="component" value="Unassembled WGS sequence"/>
</dbReference>